<proteinExistence type="predicted"/>
<dbReference type="AlphaFoldDB" id="A0A0C1JJH0"/>
<comment type="caution">
    <text evidence="1">The sequence shown here is derived from an EMBL/GenBank/DDBJ whole genome shotgun (WGS) entry which is preliminary data.</text>
</comment>
<dbReference type="EMBL" id="JSAN01000149">
    <property type="protein sequence ID" value="KIC70726.1"/>
    <property type="molecule type" value="Genomic_DNA"/>
</dbReference>
<protein>
    <submittedName>
        <fullName evidence="1">Uncharacterized protein</fullName>
    </submittedName>
</protein>
<dbReference type="PATRIC" id="fig|362787.3.peg.2041"/>
<organism evidence="1 2">
    <name type="scientific">Candidatus Protochlamydia amoebophila</name>
    <dbReference type="NCBI Taxonomy" id="362787"/>
    <lineage>
        <taxon>Bacteria</taxon>
        <taxon>Pseudomonadati</taxon>
        <taxon>Chlamydiota</taxon>
        <taxon>Chlamydiia</taxon>
        <taxon>Parachlamydiales</taxon>
        <taxon>Parachlamydiaceae</taxon>
        <taxon>Candidatus Protochlamydia</taxon>
    </lineage>
</organism>
<gene>
    <name evidence="1" type="ORF">DB44_GD00010</name>
</gene>
<dbReference type="RefSeq" id="WP_039360895.1">
    <property type="nucleotide sequence ID" value="NZ_JSAN01000149.1"/>
</dbReference>
<evidence type="ECO:0000313" key="2">
    <source>
        <dbReference type="Proteomes" id="UP000031465"/>
    </source>
</evidence>
<reference evidence="1 2" key="1">
    <citation type="journal article" date="2014" name="Mol. Biol. Evol.">
        <title>Massive expansion of Ubiquitination-related gene families within the Chlamydiae.</title>
        <authorList>
            <person name="Domman D."/>
            <person name="Collingro A."/>
            <person name="Lagkouvardos I."/>
            <person name="Gehre L."/>
            <person name="Weinmaier T."/>
            <person name="Rattei T."/>
            <person name="Subtil A."/>
            <person name="Horn M."/>
        </authorList>
    </citation>
    <scope>NUCLEOTIDE SEQUENCE [LARGE SCALE GENOMIC DNA]</scope>
    <source>
        <strain evidence="1 2">EI2</strain>
    </source>
</reference>
<name>A0A0C1JJH0_9BACT</name>
<sequence length="223" mass="26299">MINLNGLQFQANLLMSLSKTMKKEDLTLDHLDIIDSYIGRTELKTTFIYEWLKEHRNLAMKESTHPKFNIIKQDFANHLDKRVATLKFYLNDQNKKSQEYVRKGISSNEPWQENSKKENTNEVDLVNISMQIQDFLFTCEEVITYLTPQAKDLTKNEINPFIKKSLPVYLDLLLTTFPSDLKEDIQKNFKKLEELIVEEDFEKAKDQLAKIKEQIKANCLYVR</sequence>
<evidence type="ECO:0000313" key="1">
    <source>
        <dbReference type="EMBL" id="KIC70726.1"/>
    </source>
</evidence>
<dbReference type="Proteomes" id="UP000031465">
    <property type="component" value="Unassembled WGS sequence"/>
</dbReference>
<accession>A0A0C1JJH0</accession>